<proteinExistence type="predicted"/>
<evidence type="ECO:0000313" key="2">
    <source>
        <dbReference type="Proteomes" id="UP000014012"/>
    </source>
</evidence>
<dbReference type="HOGENOM" id="CLU_1123731_0_0_6"/>
<dbReference type="PATRIC" id="fig|1315976.3.peg.1751"/>
<accession>R8AQT2</accession>
<dbReference type="Proteomes" id="UP000014012">
    <property type="component" value="Unassembled WGS sequence"/>
</dbReference>
<sequence>MNKFEEFEKAQSKIRVLDFQGKDLTTPEALEQYKLRNSFGLDPATKIHRIFQKHYYDKDVAEGYLTLPVASSTIWNDPLENPLEDVTGIDAVTGRQIDYGSLVRSFYALCWTDRSSHNPADWGNFSHGQKAIRVTTTVGKLLDRLMKNSDRLYMHRTWITNVEYKDPVLIQAMKNPAVVINHMESSGSMLAASAAVVRTAFSCENEVRLLFDASIKPDLPGVLYLSNNQYLRIPFDWSGFVEDSVEK</sequence>
<evidence type="ECO:0000313" key="1">
    <source>
        <dbReference type="EMBL" id="EON88691.1"/>
    </source>
</evidence>
<comment type="caution">
    <text evidence="1">The sequence shown here is derived from an EMBL/GenBank/DDBJ whole genome shotgun (WGS) entry which is preliminary data.</text>
</comment>
<organism evidence="1 2">
    <name type="scientific">Plesiomonas shigelloides 302-73</name>
    <dbReference type="NCBI Taxonomy" id="1315976"/>
    <lineage>
        <taxon>Bacteria</taxon>
        <taxon>Pseudomonadati</taxon>
        <taxon>Pseudomonadota</taxon>
        <taxon>Gammaproteobacteria</taxon>
        <taxon>Enterobacterales</taxon>
        <taxon>Enterobacteriaceae</taxon>
        <taxon>Plesiomonas</taxon>
    </lineage>
</organism>
<gene>
    <name evidence="1" type="ORF">PLESHI_09324</name>
</gene>
<protein>
    <submittedName>
        <fullName evidence="1">Uncharacterized protein</fullName>
    </submittedName>
</protein>
<dbReference type="AlphaFoldDB" id="R8AQT2"/>
<dbReference type="EMBL" id="AQQO01000328">
    <property type="protein sequence ID" value="EON88691.1"/>
    <property type="molecule type" value="Genomic_DNA"/>
</dbReference>
<name>R8AQT2_PLESH</name>
<reference evidence="1 2" key="1">
    <citation type="journal article" date="2013" name="Genome Announc.">
        <title>Genome Sequence of Plesiomonas shigelloides Strain 302-73 (Serotype O1).</title>
        <authorList>
            <person name="Pique N."/>
            <person name="Aquilini E."/>
            <person name="Alioto T."/>
            <person name="Minana-Galbis D."/>
            <person name="Tomas J.M."/>
        </authorList>
    </citation>
    <scope>NUCLEOTIDE SEQUENCE [LARGE SCALE GENOMIC DNA]</scope>
    <source>
        <strain evidence="1 2">302-73</strain>
    </source>
</reference>
<dbReference type="RefSeq" id="WP_010863479.1">
    <property type="nucleotide sequence ID" value="NZ_KB944511.1"/>
</dbReference>
<keyword evidence="2" id="KW-1185">Reference proteome</keyword>
<dbReference type="OrthoDB" id="7852032at2"/>